<keyword evidence="1" id="KW-0732">Signal</keyword>
<evidence type="ECO:0000313" key="2">
    <source>
        <dbReference type="EMBL" id="KAF2128193.1"/>
    </source>
</evidence>
<name>A0A6A6AAF1_9PLEO</name>
<dbReference type="Proteomes" id="UP000799771">
    <property type="component" value="Unassembled WGS sequence"/>
</dbReference>
<evidence type="ECO:0008006" key="4">
    <source>
        <dbReference type="Google" id="ProtNLM"/>
    </source>
</evidence>
<dbReference type="OrthoDB" id="5006988at2759"/>
<feature type="chain" id="PRO_5025691052" description="Lytic polysaccharide monooxygenase" evidence="1">
    <location>
        <begin position="19"/>
        <end position="177"/>
    </location>
</feature>
<keyword evidence="3" id="KW-1185">Reference proteome</keyword>
<feature type="signal peptide" evidence="1">
    <location>
        <begin position="1"/>
        <end position="18"/>
    </location>
</feature>
<protein>
    <recommendedName>
        <fullName evidence="4">Lytic polysaccharide monooxygenase</fullName>
    </recommendedName>
</protein>
<evidence type="ECO:0000313" key="3">
    <source>
        <dbReference type="Proteomes" id="UP000799771"/>
    </source>
</evidence>
<dbReference type="RefSeq" id="XP_033522582.1">
    <property type="nucleotide sequence ID" value="XM_033666787.1"/>
</dbReference>
<accession>A0A6A6AAF1</accession>
<gene>
    <name evidence="2" type="ORF">P153DRAFT_358301</name>
</gene>
<evidence type="ECO:0000256" key="1">
    <source>
        <dbReference type="SAM" id="SignalP"/>
    </source>
</evidence>
<dbReference type="AlphaFoldDB" id="A0A6A6AAF1"/>
<dbReference type="EMBL" id="ML977509">
    <property type="protein sequence ID" value="KAF2128193.1"/>
    <property type="molecule type" value="Genomic_DNA"/>
</dbReference>
<dbReference type="GeneID" id="54407219"/>
<proteinExistence type="predicted"/>
<sequence>MRFSLPAAVLAIASLTSGFTIPEGLAEGVYTASINDDGTHNFTLISDTPSAPSVPALSKRATTWPSGTKPVCTGGTMLGHYDFYDGGAWGNFWSHCQSLGGTKIGSGSSIFSYWGNAVAYMCAYGPNPCSVVEWGDAVNWAQNACPYTSGAYVEPAYLNIPSWKKSYGYTNSKTSFC</sequence>
<reference evidence="2" key="1">
    <citation type="journal article" date="2020" name="Stud. Mycol.">
        <title>101 Dothideomycetes genomes: a test case for predicting lifestyles and emergence of pathogens.</title>
        <authorList>
            <person name="Haridas S."/>
            <person name="Albert R."/>
            <person name="Binder M."/>
            <person name="Bloem J."/>
            <person name="Labutti K."/>
            <person name="Salamov A."/>
            <person name="Andreopoulos B."/>
            <person name="Baker S."/>
            <person name="Barry K."/>
            <person name="Bills G."/>
            <person name="Bluhm B."/>
            <person name="Cannon C."/>
            <person name="Castanera R."/>
            <person name="Culley D."/>
            <person name="Daum C."/>
            <person name="Ezra D."/>
            <person name="Gonzalez J."/>
            <person name="Henrissat B."/>
            <person name="Kuo A."/>
            <person name="Liang C."/>
            <person name="Lipzen A."/>
            <person name="Lutzoni F."/>
            <person name="Magnuson J."/>
            <person name="Mondo S."/>
            <person name="Nolan M."/>
            <person name="Ohm R."/>
            <person name="Pangilinan J."/>
            <person name="Park H.-J."/>
            <person name="Ramirez L."/>
            <person name="Alfaro M."/>
            <person name="Sun H."/>
            <person name="Tritt A."/>
            <person name="Yoshinaga Y."/>
            <person name="Zwiers L.-H."/>
            <person name="Turgeon B."/>
            <person name="Goodwin S."/>
            <person name="Spatafora J."/>
            <person name="Crous P."/>
            <person name="Grigoriev I."/>
        </authorList>
    </citation>
    <scope>NUCLEOTIDE SEQUENCE</scope>
    <source>
        <strain evidence="2">CBS 119687</strain>
    </source>
</reference>
<organism evidence="2 3">
    <name type="scientific">Dothidotthia symphoricarpi CBS 119687</name>
    <dbReference type="NCBI Taxonomy" id="1392245"/>
    <lineage>
        <taxon>Eukaryota</taxon>
        <taxon>Fungi</taxon>
        <taxon>Dikarya</taxon>
        <taxon>Ascomycota</taxon>
        <taxon>Pezizomycotina</taxon>
        <taxon>Dothideomycetes</taxon>
        <taxon>Pleosporomycetidae</taxon>
        <taxon>Pleosporales</taxon>
        <taxon>Dothidotthiaceae</taxon>
        <taxon>Dothidotthia</taxon>
    </lineage>
</organism>